<dbReference type="EMBL" id="ABJB010863300">
    <property type="status" value="NOT_ANNOTATED_CDS"/>
    <property type="molecule type" value="Genomic_DNA"/>
</dbReference>
<dbReference type="AlphaFoldDB" id="B7QG12"/>
<keyword evidence="1" id="KW-0812">Transmembrane</keyword>
<dbReference type="PANTHER" id="PTHR10877:SF150">
    <property type="entry name" value="REJ DOMAIN-CONTAINING PROTEIN"/>
    <property type="match status" value="1"/>
</dbReference>
<keyword evidence="1" id="KW-0472">Membrane</keyword>
<evidence type="ECO:0000256" key="1">
    <source>
        <dbReference type="SAM" id="Phobius"/>
    </source>
</evidence>
<keyword evidence="1" id="KW-1133">Transmembrane helix</keyword>
<reference evidence="3" key="2">
    <citation type="submission" date="2020-05" db="UniProtKB">
        <authorList>
            <consortium name="EnsemblMetazoa"/>
        </authorList>
    </citation>
    <scope>IDENTIFICATION</scope>
    <source>
        <strain evidence="3">wikel</strain>
    </source>
</reference>
<dbReference type="Proteomes" id="UP000001555">
    <property type="component" value="Unassembled WGS sequence"/>
</dbReference>
<gene>
    <name evidence="2" type="ORF">IscW_ISCW012811</name>
</gene>
<evidence type="ECO:0000313" key="3">
    <source>
        <dbReference type="EnsemblMetazoa" id="ISCW012811-PA"/>
    </source>
</evidence>
<dbReference type="InParanoid" id="B7QG12"/>
<sequence>MVRAGRRASSVKLLLKKRRVEKDSTTRARATRGMVPLHRVNVPETARGFDLLVQLVPDQPIDLLQVSRGVRERDLLVGGCVLAVWVLYGVVLLWARRADQRDEVYNTVTDLQQNLPTDQQPYIVTIITGFRRNAGTTSKQK</sequence>
<proteinExistence type="predicted"/>
<dbReference type="EnsemblMetazoa" id="ISCW012811-RA">
    <property type="protein sequence ID" value="ISCW012811-PA"/>
    <property type="gene ID" value="ISCW012811"/>
</dbReference>
<dbReference type="VEuPathDB" id="VectorBase:ISCI012811"/>
<name>B7QG12_IXOSC</name>
<feature type="transmembrane region" description="Helical" evidence="1">
    <location>
        <begin position="75"/>
        <end position="95"/>
    </location>
</feature>
<dbReference type="VEuPathDB" id="VectorBase:ISCW012811"/>
<dbReference type="HOGENOM" id="CLU_1827449_0_0_1"/>
<dbReference type="EMBL" id="DS928653">
    <property type="protein sequence ID" value="EEC17784.1"/>
    <property type="molecule type" value="Genomic_DNA"/>
</dbReference>
<protein>
    <submittedName>
        <fullName evidence="2 3">Uncharacterized protein</fullName>
    </submittedName>
</protein>
<accession>B7QG12</accession>
<dbReference type="InterPro" id="IPR051223">
    <property type="entry name" value="Polycystin"/>
</dbReference>
<evidence type="ECO:0000313" key="2">
    <source>
        <dbReference type="EMBL" id="EEC17784.1"/>
    </source>
</evidence>
<keyword evidence="4" id="KW-1185">Reference proteome</keyword>
<organism>
    <name type="scientific">Ixodes scapularis</name>
    <name type="common">Black-legged tick</name>
    <name type="synonym">Deer tick</name>
    <dbReference type="NCBI Taxonomy" id="6945"/>
    <lineage>
        <taxon>Eukaryota</taxon>
        <taxon>Metazoa</taxon>
        <taxon>Ecdysozoa</taxon>
        <taxon>Arthropoda</taxon>
        <taxon>Chelicerata</taxon>
        <taxon>Arachnida</taxon>
        <taxon>Acari</taxon>
        <taxon>Parasitiformes</taxon>
        <taxon>Ixodida</taxon>
        <taxon>Ixodoidea</taxon>
        <taxon>Ixodidae</taxon>
        <taxon>Ixodinae</taxon>
        <taxon>Ixodes</taxon>
    </lineage>
</organism>
<dbReference type="PaxDb" id="6945-B7QG12"/>
<dbReference type="PANTHER" id="PTHR10877">
    <property type="entry name" value="POLYCYSTIN FAMILY MEMBER"/>
    <property type="match status" value="1"/>
</dbReference>
<dbReference type="EMBL" id="ABJB010609788">
    <property type="status" value="NOT_ANNOTATED_CDS"/>
    <property type="molecule type" value="Genomic_DNA"/>
</dbReference>
<reference evidence="2 4" key="1">
    <citation type="submission" date="2008-03" db="EMBL/GenBank/DDBJ databases">
        <title>Annotation of Ixodes scapularis.</title>
        <authorList>
            <consortium name="Ixodes scapularis Genome Project Consortium"/>
            <person name="Caler E."/>
            <person name="Hannick L.I."/>
            <person name="Bidwell S."/>
            <person name="Joardar V."/>
            <person name="Thiagarajan M."/>
            <person name="Amedeo P."/>
            <person name="Galinsky K.J."/>
            <person name="Schobel S."/>
            <person name="Inman J."/>
            <person name="Hostetler J."/>
            <person name="Miller J."/>
            <person name="Hammond M."/>
            <person name="Megy K."/>
            <person name="Lawson D."/>
            <person name="Kodira C."/>
            <person name="Sutton G."/>
            <person name="Meyer J."/>
            <person name="Hill C.A."/>
            <person name="Birren B."/>
            <person name="Nene V."/>
            <person name="Collins F."/>
            <person name="Alarcon-Chaidez F."/>
            <person name="Wikel S."/>
            <person name="Strausberg R."/>
        </authorList>
    </citation>
    <scope>NUCLEOTIDE SEQUENCE [LARGE SCALE GENOMIC DNA]</scope>
    <source>
        <strain evidence="4">Wikel</strain>
        <strain evidence="2">Wikel colony</strain>
    </source>
</reference>
<evidence type="ECO:0000313" key="4">
    <source>
        <dbReference type="Proteomes" id="UP000001555"/>
    </source>
</evidence>